<dbReference type="InterPro" id="IPR001451">
    <property type="entry name" value="Hexapep"/>
</dbReference>
<evidence type="ECO:0000313" key="7">
    <source>
        <dbReference type="EnsemblProtists" id="PYU1_T007054"/>
    </source>
</evidence>
<dbReference type="AlphaFoldDB" id="K3WQ12"/>
<evidence type="ECO:0000313" key="8">
    <source>
        <dbReference type="Proteomes" id="UP000019132"/>
    </source>
</evidence>
<dbReference type="eggNOG" id="KOG4042">
    <property type="taxonomic scope" value="Eukaryota"/>
</dbReference>
<reference evidence="7" key="3">
    <citation type="submission" date="2015-02" db="UniProtKB">
        <authorList>
            <consortium name="EnsemblProtists"/>
        </authorList>
    </citation>
    <scope>IDENTIFICATION</scope>
    <source>
        <strain evidence="7">DAOM BR144</strain>
    </source>
</reference>
<dbReference type="Pfam" id="PF00132">
    <property type="entry name" value="Hexapep"/>
    <property type="match status" value="1"/>
</dbReference>
<evidence type="ECO:0000256" key="6">
    <source>
        <dbReference type="ARBA" id="ARBA00034687"/>
    </source>
</evidence>
<keyword evidence="8" id="KW-1185">Reference proteome</keyword>
<dbReference type="PANTHER" id="PTHR13072">
    <property type="entry name" value="DYNACTIN 6"/>
    <property type="match status" value="1"/>
</dbReference>
<dbReference type="SUPFAM" id="SSF51161">
    <property type="entry name" value="Trimeric LpxA-like enzymes"/>
    <property type="match status" value="1"/>
</dbReference>
<evidence type="ECO:0000256" key="4">
    <source>
        <dbReference type="ARBA" id="ARBA00022490"/>
    </source>
</evidence>
<dbReference type="Proteomes" id="UP000019132">
    <property type="component" value="Unassembled WGS sequence"/>
</dbReference>
<comment type="function">
    <text evidence="6">Part of the dynactin complex that activates the molecular motor dynein for ultra-processive transport along microtubules.</text>
</comment>
<dbReference type="Gene3D" id="2.160.10.10">
    <property type="entry name" value="Hexapeptide repeat proteins"/>
    <property type="match status" value="1"/>
</dbReference>
<accession>K3WQ12</accession>
<comment type="subcellular location">
    <subcellularLocation>
        <location evidence="1">Cytoplasm</location>
        <location evidence="1">Cytoskeleton</location>
    </subcellularLocation>
</comment>
<name>K3WQ12_GLOUD</name>
<dbReference type="PANTHER" id="PTHR13072:SF0">
    <property type="entry name" value="DYNACTIN SUBUNIT 6"/>
    <property type="match status" value="1"/>
</dbReference>
<evidence type="ECO:0000256" key="3">
    <source>
        <dbReference type="ARBA" id="ARBA00016573"/>
    </source>
</evidence>
<dbReference type="InParanoid" id="K3WQ12"/>
<keyword evidence="4" id="KW-0963">Cytoplasm</keyword>
<dbReference type="STRING" id="431595.K3WQ12"/>
<dbReference type="GO" id="GO:0070840">
    <property type="term" value="F:dynein complex binding"/>
    <property type="evidence" value="ECO:0007669"/>
    <property type="project" value="TreeGrafter"/>
</dbReference>
<evidence type="ECO:0000256" key="2">
    <source>
        <dbReference type="ARBA" id="ARBA00007719"/>
    </source>
</evidence>
<comment type="similarity">
    <text evidence="2">Belongs to the dynactin subunits 5/6 family. Dynactin subunit 6 subfamily.</text>
</comment>
<dbReference type="GO" id="GO:0005869">
    <property type="term" value="C:dynactin complex"/>
    <property type="evidence" value="ECO:0007669"/>
    <property type="project" value="InterPro"/>
</dbReference>
<dbReference type="GO" id="GO:0007052">
    <property type="term" value="P:mitotic spindle organization"/>
    <property type="evidence" value="ECO:0007669"/>
    <property type="project" value="TreeGrafter"/>
</dbReference>
<dbReference type="EMBL" id="GL376560">
    <property type="status" value="NOT_ANNOTATED_CDS"/>
    <property type="molecule type" value="Genomic_DNA"/>
</dbReference>
<dbReference type="InterPro" id="IPR011004">
    <property type="entry name" value="Trimer_LpxA-like_sf"/>
</dbReference>
<reference evidence="8" key="1">
    <citation type="journal article" date="2010" name="Genome Biol.">
        <title>Genome sequence of the necrotrophic plant pathogen Pythium ultimum reveals original pathogenicity mechanisms and effector repertoire.</title>
        <authorList>
            <person name="Levesque C.A."/>
            <person name="Brouwer H."/>
            <person name="Cano L."/>
            <person name="Hamilton J.P."/>
            <person name="Holt C."/>
            <person name="Huitema E."/>
            <person name="Raffaele S."/>
            <person name="Robideau G.P."/>
            <person name="Thines M."/>
            <person name="Win J."/>
            <person name="Zerillo M.M."/>
            <person name="Beakes G.W."/>
            <person name="Boore J.L."/>
            <person name="Busam D."/>
            <person name="Dumas B."/>
            <person name="Ferriera S."/>
            <person name="Fuerstenberg S.I."/>
            <person name="Gachon C.M."/>
            <person name="Gaulin E."/>
            <person name="Govers F."/>
            <person name="Grenville-Briggs L."/>
            <person name="Horner N."/>
            <person name="Hostetler J."/>
            <person name="Jiang R.H."/>
            <person name="Johnson J."/>
            <person name="Krajaejun T."/>
            <person name="Lin H."/>
            <person name="Meijer H.J."/>
            <person name="Moore B."/>
            <person name="Morris P."/>
            <person name="Phuntmart V."/>
            <person name="Puiu D."/>
            <person name="Shetty J."/>
            <person name="Stajich J.E."/>
            <person name="Tripathy S."/>
            <person name="Wawra S."/>
            <person name="van West P."/>
            <person name="Whitty B.R."/>
            <person name="Coutinho P.M."/>
            <person name="Henrissat B."/>
            <person name="Martin F."/>
            <person name="Thomas P.D."/>
            <person name="Tyler B.M."/>
            <person name="De Vries R.P."/>
            <person name="Kamoun S."/>
            <person name="Yandell M."/>
            <person name="Tisserat N."/>
            <person name="Buell C.R."/>
        </authorList>
    </citation>
    <scope>NUCLEOTIDE SEQUENCE</scope>
    <source>
        <strain evidence="8">DAOM:BR144</strain>
    </source>
</reference>
<keyword evidence="5" id="KW-0206">Cytoskeleton</keyword>
<dbReference type="InterPro" id="IPR027777">
    <property type="entry name" value="DCTN6"/>
</dbReference>
<organism evidence="7 8">
    <name type="scientific">Globisporangium ultimum (strain ATCC 200006 / CBS 805.95 / DAOM BR144)</name>
    <name type="common">Pythium ultimum</name>
    <dbReference type="NCBI Taxonomy" id="431595"/>
    <lineage>
        <taxon>Eukaryota</taxon>
        <taxon>Sar</taxon>
        <taxon>Stramenopiles</taxon>
        <taxon>Oomycota</taxon>
        <taxon>Peronosporomycetes</taxon>
        <taxon>Pythiales</taxon>
        <taxon>Pythiaceae</taxon>
        <taxon>Globisporangium</taxon>
    </lineage>
</organism>
<sequence length="201" mass="21833">MAAVQSVNVAATSAVCEEAELHGTISIGRQCVVHPKCQIRASAVAPIVIGDRNILEDRVVVESQANADVDGADRTAKASMMAIGTDNLFESGCCVRSSRVGNGNWFEPKAQTLEGSVIGNNCLIGSGVVIDKGEHVPDNTVIVCVQDEQGRMKRIVRQQKDYLLKARETLVQKYIETFLDTKSIFALEKNHRLVPVLPMDL</sequence>
<evidence type="ECO:0000256" key="5">
    <source>
        <dbReference type="ARBA" id="ARBA00023212"/>
    </source>
</evidence>
<reference evidence="8" key="2">
    <citation type="submission" date="2010-04" db="EMBL/GenBank/DDBJ databases">
        <authorList>
            <person name="Buell R."/>
            <person name="Hamilton J."/>
            <person name="Hostetler J."/>
        </authorList>
    </citation>
    <scope>NUCLEOTIDE SEQUENCE [LARGE SCALE GENOMIC DNA]</scope>
    <source>
        <strain evidence="8">DAOM:BR144</strain>
    </source>
</reference>
<protein>
    <recommendedName>
        <fullName evidence="3">Dynactin subunit 6</fullName>
    </recommendedName>
</protein>
<proteinExistence type="inferred from homology"/>
<dbReference type="OMA" id="RCQVGPN"/>
<dbReference type="VEuPathDB" id="FungiDB:PYU1_G007039"/>
<dbReference type="EnsemblProtists" id="PYU1_T007054">
    <property type="protein sequence ID" value="PYU1_T007054"/>
    <property type="gene ID" value="PYU1_G007039"/>
</dbReference>
<evidence type="ECO:0000256" key="1">
    <source>
        <dbReference type="ARBA" id="ARBA00004245"/>
    </source>
</evidence>
<dbReference type="HOGENOM" id="CLU_085418_1_0_1"/>